<dbReference type="GO" id="GO:0071555">
    <property type="term" value="P:cell wall organization"/>
    <property type="evidence" value="ECO:0007669"/>
    <property type="project" value="UniProtKB-KW"/>
</dbReference>
<dbReference type="InterPro" id="IPR012338">
    <property type="entry name" value="Beta-lactam/transpept-like"/>
</dbReference>
<evidence type="ECO:0000313" key="21">
    <source>
        <dbReference type="Proteomes" id="UP000777784"/>
    </source>
</evidence>
<keyword evidence="14" id="KW-0961">Cell wall biogenesis/degradation</keyword>
<dbReference type="GO" id="GO:0008658">
    <property type="term" value="F:penicillin binding"/>
    <property type="evidence" value="ECO:0007669"/>
    <property type="project" value="InterPro"/>
</dbReference>
<dbReference type="SUPFAM" id="SSF56601">
    <property type="entry name" value="beta-lactamase/transpeptidase-like"/>
    <property type="match status" value="1"/>
</dbReference>
<sequence length="693" mass="76819">MKAFLISAVATPLLLGAILFGLFQWAGDDLPRPQSFREVEASLKSRVLDTHGQLIREFYIEDRSPIALPHVPKPFLDAIIATEDRQFSRHWGIDLIGILRAFKADVMSGSFTQGASTLTQQLARNVFLTHQRTVLRKLREAVLAIRLERAFGKDEILELYINQVYFGEGAHGIEAAAYRFFGISAADLNIPQSALLAGILAGPNAFSPFRHPEKALSRRNIVLRRMRNMGSLSEENYLVYREEPLGLNPPDRISPLAPYATEMVRQYVIQNYGPEALFREGLTIWTTIDLDLQAEAEKNAIEHIDWVRKTYGKPQPFTKTGEDTIGLGPLQVALVAIEPQTGSIRALIGGRDFAASPFNRAIQGMGFQPGSSFKPFVFAAAMERGWHPNDFIVDAPVEYEIPGASGSERYYSPKNFSETFAGPVVLRYALAKSINVVAVRLLEEIGADNVIEMAHRLGIRSRLNPFLSLALGSCVVTPMELTNAYATLANQGIRTEPYIIEKIEDRYGATLEDHEPKSESVLDARIAFITTHMMQSVLDFGTGQMARQYGFNAPAAGKTGTTDDYTDAWFVGFTPYMALGVWVGYDRKIAIGHKVTGAVAALPIWARTMSFVADRKGPTPFAPPRGVCIVRTCIDSGQLAGPNCPQPVEDCYLTGMEPVEICDLHGPQGVAESQNAPQTFREQDRWKLHRDPW</sequence>
<keyword evidence="10" id="KW-0133">Cell shape</keyword>
<dbReference type="Gene3D" id="1.10.3810.10">
    <property type="entry name" value="Biosynthetic peptidoglycan transglycosylase-like"/>
    <property type="match status" value="1"/>
</dbReference>
<comment type="catalytic activity">
    <reaction evidence="15">
        <text>Preferential cleavage: (Ac)2-L-Lys-D-Ala-|-D-Ala. Also transpeptidation of peptidyl-alanyl moieties that are N-acyl substituents of D-alanine.</text>
        <dbReference type="EC" id="3.4.16.4"/>
    </reaction>
</comment>
<reference evidence="20" key="1">
    <citation type="submission" date="2021-05" db="EMBL/GenBank/DDBJ databases">
        <title>Energy efficiency and biological interactions define the core microbiome of deep oligotrophic groundwater.</title>
        <authorList>
            <person name="Mehrshad M."/>
            <person name="Lopez-Fernandez M."/>
            <person name="Bell E."/>
            <person name="Bernier-Latmani R."/>
            <person name="Bertilsson S."/>
            <person name="Dopson M."/>
        </authorList>
    </citation>
    <scope>NUCLEOTIDE SEQUENCE</scope>
    <source>
        <strain evidence="20">Modern_marine.mb.64</strain>
    </source>
</reference>
<dbReference type="GO" id="GO:0005886">
    <property type="term" value="C:plasma membrane"/>
    <property type="evidence" value="ECO:0007669"/>
    <property type="project" value="UniProtKB-SubCell"/>
</dbReference>
<evidence type="ECO:0000256" key="16">
    <source>
        <dbReference type="ARBA" id="ARBA00049902"/>
    </source>
</evidence>
<dbReference type="PANTHER" id="PTHR32282:SF11">
    <property type="entry name" value="PENICILLIN-BINDING PROTEIN 1B"/>
    <property type="match status" value="1"/>
</dbReference>
<dbReference type="FunFam" id="1.10.3810.10:FF:000001">
    <property type="entry name" value="Penicillin-binding protein 1A"/>
    <property type="match status" value="1"/>
</dbReference>
<feature type="domain" description="Glycosyl transferase family 51" evidence="19">
    <location>
        <begin position="52"/>
        <end position="226"/>
    </location>
</feature>
<keyword evidence="6" id="KW-0645">Protease</keyword>
<dbReference type="GO" id="GO:0008955">
    <property type="term" value="F:peptidoglycan glycosyltransferase activity"/>
    <property type="evidence" value="ECO:0007669"/>
    <property type="project" value="UniProtKB-EC"/>
</dbReference>
<feature type="domain" description="Penicillin-binding protein transpeptidase" evidence="18">
    <location>
        <begin position="333"/>
        <end position="576"/>
    </location>
</feature>
<keyword evidence="9" id="KW-0378">Hydrolase</keyword>
<dbReference type="AlphaFoldDB" id="A0A948RYX0"/>
<comment type="similarity">
    <text evidence="2">In the C-terminal section; belongs to the transpeptidase family.</text>
</comment>
<evidence type="ECO:0000256" key="4">
    <source>
        <dbReference type="ARBA" id="ARBA00022475"/>
    </source>
</evidence>
<evidence type="ECO:0000256" key="13">
    <source>
        <dbReference type="ARBA" id="ARBA00023268"/>
    </source>
</evidence>
<dbReference type="InterPro" id="IPR036950">
    <property type="entry name" value="PBP_transglycosylase"/>
</dbReference>
<dbReference type="GO" id="GO:0006508">
    <property type="term" value="P:proteolysis"/>
    <property type="evidence" value="ECO:0007669"/>
    <property type="project" value="UniProtKB-KW"/>
</dbReference>
<evidence type="ECO:0000256" key="7">
    <source>
        <dbReference type="ARBA" id="ARBA00022676"/>
    </source>
</evidence>
<dbReference type="EMBL" id="JAHJDP010000095">
    <property type="protein sequence ID" value="MBU2692521.1"/>
    <property type="molecule type" value="Genomic_DNA"/>
</dbReference>
<accession>A0A948RYX0</accession>
<dbReference type="GO" id="GO:0008360">
    <property type="term" value="P:regulation of cell shape"/>
    <property type="evidence" value="ECO:0007669"/>
    <property type="project" value="UniProtKB-KW"/>
</dbReference>
<evidence type="ECO:0000256" key="1">
    <source>
        <dbReference type="ARBA" id="ARBA00004236"/>
    </source>
</evidence>
<dbReference type="InterPro" id="IPR050396">
    <property type="entry name" value="Glycosyltr_51/Transpeptidase"/>
</dbReference>
<evidence type="ECO:0000256" key="14">
    <source>
        <dbReference type="ARBA" id="ARBA00023316"/>
    </source>
</evidence>
<keyword evidence="12" id="KW-0472">Membrane</keyword>
<keyword evidence="11" id="KW-0573">Peptidoglycan synthesis</keyword>
<keyword evidence="8" id="KW-0808">Transferase</keyword>
<evidence type="ECO:0000256" key="15">
    <source>
        <dbReference type="ARBA" id="ARBA00034000"/>
    </source>
</evidence>
<evidence type="ECO:0000256" key="12">
    <source>
        <dbReference type="ARBA" id="ARBA00023136"/>
    </source>
</evidence>
<dbReference type="InterPro" id="IPR001264">
    <property type="entry name" value="Glyco_trans_51"/>
</dbReference>
<proteinExistence type="inferred from homology"/>
<dbReference type="GO" id="GO:0030288">
    <property type="term" value="C:outer membrane-bounded periplasmic space"/>
    <property type="evidence" value="ECO:0007669"/>
    <property type="project" value="TreeGrafter"/>
</dbReference>
<evidence type="ECO:0000256" key="10">
    <source>
        <dbReference type="ARBA" id="ARBA00022960"/>
    </source>
</evidence>
<dbReference type="Pfam" id="PF00905">
    <property type="entry name" value="Transpeptidase"/>
    <property type="match status" value="1"/>
</dbReference>
<dbReference type="Gene3D" id="3.40.710.10">
    <property type="entry name" value="DD-peptidase/beta-lactamase superfamily"/>
    <property type="match status" value="1"/>
</dbReference>
<dbReference type="SUPFAM" id="SSF53955">
    <property type="entry name" value="Lysozyme-like"/>
    <property type="match status" value="1"/>
</dbReference>
<evidence type="ECO:0000256" key="9">
    <source>
        <dbReference type="ARBA" id="ARBA00022801"/>
    </source>
</evidence>
<comment type="similarity">
    <text evidence="3">In the N-terminal section; belongs to the glycosyltransferase 51 family.</text>
</comment>
<feature type="compositionally biased region" description="Polar residues" evidence="17">
    <location>
        <begin position="671"/>
        <end position="680"/>
    </location>
</feature>
<evidence type="ECO:0000313" key="20">
    <source>
        <dbReference type="EMBL" id="MBU2692521.1"/>
    </source>
</evidence>
<dbReference type="Pfam" id="PF00912">
    <property type="entry name" value="Transgly"/>
    <property type="match status" value="1"/>
</dbReference>
<dbReference type="PANTHER" id="PTHR32282">
    <property type="entry name" value="BINDING PROTEIN TRANSPEPTIDASE, PUTATIVE-RELATED"/>
    <property type="match status" value="1"/>
</dbReference>
<dbReference type="GO" id="GO:0009252">
    <property type="term" value="P:peptidoglycan biosynthetic process"/>
    <property type="evidence" value="ECO:0007669"/>
    <property type="project" value="UniProtKB-KW"/>
</dbReference>
<organism evidence="20 21">
    <name type="scientific">Eiseniibacteriota bacterium</name>
    <dbReference type="NCBI Taxonomy" id="2212470"/>
    <lineage>
        <taxon>Bacteria</taxon>
        <taxon>Candidatus Eiseniibacteriota</taxon>
    </lineage>
</organism>
<evidence type="ECO:0000259" key="18">
    <source>
        <dbReference type="Pfam" id="PF00905"/>
    </source>
</evidence>
<evidence type="ECO:0000256" key="2">
    <source>
        <dbReference type="ARBA" id="ARBA00007090"/>
    </source>
</evidence>
<evidence type="ECO:0000256" key="3">
    <source>
        <dbReference type="ARBA" id="ARBA00007739"/>
    </source>
</evidence>
<name>A0A948RYX0_UNCEI</name>
<feature type="region of interest" description="Disordered" evidence="17">
    <location>
        <begin position="670"/>
        <end position="693"/>
    </location>
</feature>
<dbReference type="GO" id="GO:0009002">
    <property type="term" value="F:serine-type D-Ala-D-Ala carboxypeptidase activity"/>
    <property type="evidence" value="ECO:0007669"/>
    <property type="project" value="UniProtKB-EC"/>
</dbReference>
<comment type="subcellular location">
    <subcellularLocation>
        <location evidence="1">Cell membrane</location>
    </subcellularLocation>
</comment>
<gene>
    <name evidence="20" type="ORF">KJ970_16515</name>
</gene>
<dbReference type="InterPro" id="IPR023346">
    <property type="entry name" value="Lysozyme-like_dom_sf"/>
</dbReference>
<feature type="compositionally biased region" description="Basic and acidic residues" evidence="17">
    <location>
        <begin position="681"/>
        <end position="693"/>
    </location>
</feature>
<dbReference type="InterPro" id="IPR001460">
    <property type="entry name" value="PCN-bd_Tpept"/>
</dbReference>
<keyword evidence="13" id="KW-0511">Multifunctional enzyme</keyword>
<keyword evidence="4" id="KW-1003">Cell membrane</keyword>
<evidence type="ECO:0000256" key="8">
    <source>
        <dbReference type="ARBA" id="ARBA00022679"/>
    </source>
</evidence>
<comment type="catalytic activity">
    <reaction evidence="16">
        <text>[GlcNAc-(1-&gt;4)-Mur2Ac(oyl-L-Ala-gamma-D-Glu-L-Lys-D-Ala-D-Ala)](n)-di-trans,octa-cis-undecaprenyl diphosphate + beta-D-GlcNAc-(1-&gt;4)-Mur2Ac(oyl-L-Ala-gamma-D-Glu-L-Lys-D-Ala-D-Ala)-di-trans,octa-cis-undecaprenyl diphosphate = [GlcNAc-(1-&gt;4)-Mur2Ac(oyl-L-Ala-gamma-D-Glu-L-Lys-D-Ala-D-Ala)](n+1)-di-trans,octa-cis-undecaprenyl diphosphate + di-trans,octa-cis-undecaprenyl diphosphate + H(+)</text>
        <dbReference type="Rhea" id="RHEA:23708"/>
        <dbReference type="Rhea" id="RHEA-COMP:9602"/>
        <dbReference type="Rhea" id="RHEA-COMP:9603"/>
        <dbReference type="ChEBI" id="CHEBI:15378"/>
        <dbReference type="ChEBI" id="CHEBI:58405"/>
        <dbReference type="ChEBI" id="CHEBI:60033"/>
        <dbReference type="ChEBI" id="CHEBI:78435"/>
        <dbReference type="EC" id="2.4.99.28"/>
    </reaction>
</comment>
<keyword evidence="5" id="KW-0121">Carboxypeptidase</keyword>
<dbReference type="NCBIfam" id="TIGR02074">
    <property type="entry name" value="PBP_1a_fam"/>
    <property type="match status" value="1"/>
</dbReference>
<evidence type="ECO:0000256" key="6">
    <source>
        <dbReference type="ARBA" id="ARBA00022670"/>
    </source>
</evidence>
<comment type="caution">
    <text evidence="20">The sequence shown here is derived from an EMBL/GenBank/DDBJ whole genome shotgun (WGS) entry which is preliminary data.</text>
</comment>
<dbReference type="Proteomes" id="UP000777784">
    <property type="component" value="Unassembled WGS sequence"/>
</dbReference>
<evidence type="ECO:0000256" key="17">
    <source>
        <dbReference type="SAM" id="MobiDB-lite"/>
    </source>
</evidence>
<protein>
    <submittedName>
        <fullName evidence="20">PBP1A family penicillin-binding protein</fullName>
    </submittedName>
</protein>
<evidence type="ECO:0000256" key="5">
    <source>
        <dbReference type="ARBA" id="ARBA00022645"/>
    </source>
</evidence>
<evidence type="ECO:0000256" key="11">
    <source>
        <dbReference type="ARBA" id="ARBA00022984"/>
    </source>
</evidence>
<keyword evidence="7" id="KW-0328">Glycosyltransferase</keyword>
<evidence type="ECO:0000259" key="19">
    <source>
        <dbReference type="Pfam" id="PF00912"/>
    </source>
</evidence>